<dbReference type="InterPro" id="IPR050256">
    <property type="entry name" value="Glycosyltransferase_2"/>
</dbReference>
<comment type="similarity">
    <text evidence="8">Belongs to the glycosyltransferase 2 family. GtrB subfamily.</text>
</comment>
<dbReference type="KEGG" id="prr:AT705_19625"/>
<evidence type="ECO:0000256" key="1">
    <source>
        <dbReference type="ARBA" id="ARBA00004651"/>
    </source>
</evidence>
<keyword evidence="6 9" id="KW-1133">Transmembrane helix</keyword>
<evidence type="ECO:0000313" key="12">
    <source>
        <dbReference type="Proteomes" id="UP000069015"/>
    </source>
</evidence>
<feature type="transmembrane region" description="Helical" evidence="9">
    <location>
        <begin position="260"/>
        <end position="286"/>
    </location>
</feature>
<proteinExistence type="inferred from homology"/>
<evidence type="ECO:0000256" key="9">
    <source>
        <dbReference type="SAM" id="Phobius"/>
    </source>
</evidence>
<name>A0A0U3GMD8_9GAMM</name>
<dbReference type="PANTHER" id="PTHR48090">
    <property type="entry name" value="UNDECAPRENYL-PHOSPHATE 4-DEOXY-4-FORMAMIDO-L-ARABINOSE TRANSFERASE-RELATED"/>
    <property type="match status" value="1"/>
</dbReference>
<dbReference type="Proteomes" id="UP000069015">
    <property type="component" value="Chromosome 2"/>
</dbReference>
<evidence type="ECO:0000256" key="2">
    <source>
        <dbReference type="ARBA" id="ARBA00022475"/>
    </source>
</evidence>
<evidence type="ECO:0000256" key="8">
    <source>
        <dbReference type="ARBA" id="ARBA00038152"/>
    </source>
</evidence>
<evidence type="ECO:0000256" key="5">
    <source>
        <dbReference type="ARBA" id="ARBA00022692"/>
    </source>
</evidence>
<protein>
    <submittedName>
        <fullName evidence="11">Glycosyl transferase family 2</fullName>
    </submittedName>
</protein>
<dbReference type="PANTHER" id="PTHR48090:SF1">
    <property type="entry name" value="PROPHAGE BACTOPRENOL GLUCOSYL TRANSFERASE HOMOLOG"/>
    <property type="match status" value="1"/>
</dbReference>
<dbReference type="InterPro" id="IPR029044">
    <property type="entry name" value="Nucleotide-diphossugar_trans"/>
</dbReference>
<sequence length="317" mass="35847">MSLVVPLYNEQAVLAELHHRVSGVIASLRQVRFEIVYIDDGSIDASWDITQNLDNQYCDVRAIRLSRNFGKEAALTAGLEHAQGDAVILLDADLQDPPELIPSMINSWLEGADIVNMKRAYRHGESWFKKASAHAFYRILNWVSDSPVEKDVGDFRLLTRTVVEAIKQLPERNRYMKGLMSWPGFNQVTLEFERPERIAGETKWNYFQLVRLALSGITSFSVKPLRFATWVGALISCYAFLFATWVVIKTVIFGEAVPGYPSIMLTLLALGGVQLIAIGILGEYIARLFTEAKQRPVYLVMTDHFRQAPTQENIHEA</sequence>
<keyword evidence="3" id="KW-0328">Glycosyltransferase</keyword>
<dbReference type="InterPro" id="IPR001173">
    <property type="entry name" value="Glyco_trans_2-like"/>
</dbReference>
<organism evidence="11 12">
    <name type="scientific">Pseudoalteromonas rubra</name>
    <dbReference type="NCBI Taxonomy" id="43658"/>
    <lineage>
        <taxon>Bacteria</taxon>
        <taxon>Pseudomonadati</taxon>
        <taxon>Pseudomonadota</taxon>
        <taxon>Gammaproteobacteria</taxon>
        <taxon>Alteromonadales</taxon>
        <taxon>Pseudoalteromonadaceae</taxon>
        <taxon>Pseudoalteromonas</taxon>
    </lineage>
</organism>
<accession>A0A0U3GMD8</accession>
<comment type="subcellular location">
    <subcellularLocation>
        <location evidence="1">Cell membrane</location>
        <topology evidence="1">Multi-pass membrane protein</topology>
    </subcellularLocation>
</comment>
<dbReference type="FunFam" id="3.90.550.10:FF:000079">
    <property type="entry name" value="Probable glycosyl transferase"/>
    <property type="match status" value="1"/>
</dbReference>
<evidence type="ECO:0000256" key="4">
    <source>
        <dbReference type="ARBA" id="ARBA00022679"/>
    </source>
</evidence>
<keyword evidence="7 9" id="KW-0472">Membrane</keyword>
<dbReference type="GO" id="GO:0016757">
    <property type="term" value="F:glycosyltransferase activity"/>
    <property type="evidence" value="ECO:0007669"/>
    <property type="project" value="UniProtKB-KW"/>
</dbReference>
<feature type="transmembrane region" description="Helical" evidence="9">
    <location>
        <begin position="227"/>
        <end position="248"/>
    </location>
</feature>
<gene>
    <name evidence="11" type="ORF">AT705_19625</name>
</gene>
<dbReference type="GO" id="GO:0005886">
    <property type="term" value="C:plasma membrane"/>
    <property type="evidence" value="ECO:0007669"/>
    <property type="project" value="UniProtKB-SubCell"/>
</dbReference>
<keyword evidence="2" id="KW-1003">Cell membrane</keyword>
<keyword evidence="4 11" id="KW-0808">Transferase</keyword>
<dbReference type="Pfam" id="PF00535">
    <property type="entry name" value="Glycos_transf_2"/>
    <property type="match status" value="1"/>
</dbReference>
<dbReference type="Gene3D" id="3.90.550.10">
    <property type="entry name" value="Spore Coat Polysaccharide Biosynthesis Protein SpsA, Chain A"/>
    <property type="match status" value="1"/>
</dbReference>
<dbReference type="AlphaFoldDB" id="A0A0U3GMD8"/>
<dbReference type="CDD" id="cd04187">
    <property type="entry name" value="DPM1_like_bac"/>
    <property type="match status" value="1"/>
</dbReference>
<evidence type="ECO:0000256" key="7">
    <source>
        <dbReference type="ARBA" id="ARBA00023136"/>
    </source>
</evidence>
<reference evidence="11 12" key="1">
    <citation type="submission" date="2015-12" db="EMBL/GenBank/DDBJ databases">
        <title>Complete genome sequence of Pseudoalteromonas rubra SCSIO 6842, harboring a conjugative plasmid.</title>
        <authorList>
            <person name="Li B."/>
            <person name="Wang X."/>
        </authorList>
    </citation>
    <scope>NUCLEOTIDE SEQUENCE [LARGE SCALE GENOMIC DNA]</scope>
    <source>
        <strain evidence="11 12">SCSIO 6842</strain>
    </source>
</reference>
<evidence type="ECO:0000256" key="6">
    <source>
        <dbReference type="ARBA" id="ARBA00022989"/>
    </source>
</evidence>
<dbReference type="SUPFAM" id="SSF53448">
    <property type="entry name" value="Nucleotide-diphospho-sugar transferases"/>
    <property type="match status" value="1"/>
</dbReference>
<dbReference type="EMBL" id="CP013612">
    <property type="protein sequence ID" value="ALU46058.1"/>
    <property type="molecule type" value="Genomic_DNA"/>
</dbReference>
<keyword evidence="5 9" id="KW-0812">Transmembrane</keyword>
<feature type="domain" description="Glycosyltransferase 2-like" evidence="10">
    <location>
        <begin position="2"/>
        <end position="144"/>
    </location>
</feature>
<evidence type="ECO:0000256" key="3">
    <source>
        <dbReference type="ARBA" id="ARBA00022676"/>
    </source>
</evidence>
<evidence type="ECO:0000259" key="10">
    <source>
        <dbReference type="Pfam" id="PF00535"/>
    </source>
</evidence>
<evidence type="ECO:0000313" key="11">
    <source>
        <dbReference type="EMBL" id="ALU46058.1"/>
    </source>
</evidence>